<dbReference type="InterPro" id="IPR029044">
    <property type="entry name" value="Nucleotide-diphossugar_trans"/>
</dbReference>
<evidence type="ECO:0008006" key="3">
    <source>
        <dbReference type="Google" id="ProtNLM"/>
    </source>
</evidence>
<dbReference type="RefSeq" id="WP_112306405.1">
    <property type="nucleotide sequence ID" value="NZ_QMDV01000004.1"/>
</dbReference>
<comment type="caution">
    <text evidence="1">The sequence shown here is derived from an EMBL/GenBank/DDBJ whole genome shotgun (WGS) entry which is preliminary data.</text>
</comment>
<accession>A0A364RBS2</accession>
<reference evidence="1 2" key="1">
    <citation type="submission" date="2018-06" db="EMBL/GenBank/DDBJ databases">
        <authorList>
            <person name="Liu Z.-W."/>
        </authorList>
    </citation>
    <scope>NUCLEOTIDE SEQUENCE [LARGE SCALE GENOMIC DNA]</scope>
    <source>
        <strain evidence="1 2">2b14</strain>
    </source>
</reference>
<reference evidence="1 2" key="2">
    <citation type="submission" date="2018-07" db="EMBL/GenBank/DDBJ databases">
        <title>Pontibacter sp. 2b14 genomic sequence and assembly.</title>
        <authorList>
            <person name="Du Z.-J."/>
        </authorList>
    </citation>
    <scope>NUCLEOTIDE SEQUENCE [LARGE SCALE GENOMIC DNA]</scope>
    <source>
        <strain evidence="1 2">2b14</strain>
    </source>
</reference>
<proteinExistence type="predicted"/>
<sequence length="302" mass="35500">MKISGFTMSRNGDKLYYPVKESVCSILPLVDEFVVALGDSDEDDKTRELLESIGSDKIKVYDRVWSEQSFVEGQIFAEETNFALSKCSGNWCFYLQADEVIHEQDFGMILSACQIELDNPLVDGFLFKYHHFWGDYDHYLPFYGWYRNEIRIVRNKVGIYSYKDAQSFRKGNSEKLSVKEIDAHVYHYGWVRPPRLMQVKKKEQDSMHHGIEKIEQEHRLWANEFDFGALGNIPVFKGTHPKVMHECIQRLNWKNKLNFSKKADLKRPKVKHEKLKYRLISFFENNLNGGKSIIGYSNWNKV</sequence>
<evidence type="ECO:0000313" key="1">
    <source>
        <dbReference type="EMBL" id="RAU81724.1"/>
    </source>
</evidence>
<dbReference type="AlphaFoldDB" id="A0A364RBS2"/>
<dbReference type="OrthoDB" id="9815923at2"/>
<dbReference type="SUPFAM" id="SSF53448">
    <property type="entry name" value="Nucleotide-diphospho-sugar transferases"/>
    <property type="match status" value="1"/>
</dbReference>
<keyword evidence="2" id="KW-1185">Reference proteome</keyword>
<organism evidence="1 2">
    <name type="scientific">Pontibacter arcticus</name>
    <dbReference type="NCBI Taxonomy" id="2080288"/>
    <lineage>
        <taxon>Bacteria</taxon>
        <taxon>Pseudomonadati</taxon>
        <taxon>Bacteroidota</taxon>
        <taxon>Cytophagia</taxon>
        <taxon>Cytophagales</taxon>
        <taxon>Hymenobacteraceae</taxon>
        <taxon>Pontibacter</taxon>
    </lineage>
</organism>
<dbReference type="Proteomes" id="UP000251692">
    <property type="component" value="Unassembled WGS sequence"/>
</dbReference>
<name>A0A364RBS2_9BACT</name>
<dbReference type="EMBL" id="QMDV01000004">
    <property type="protein sequence ID" value="RAU81724.1"/>
    <property type="molecule type" value="Genomic_DNA"/>
</dbReference>
<gene>
    <name evidence="1" type="ORF">DP923_13550</name>
</gene>
<evidence type="ECO:0000313" key="2">
    <source>
        <dbReference type="Proteomes" id="UP000251692"/>
    </source>
</evidence>
<protein>
    <recommendedName>
        <fullName evidence="3">Glycosyl transferase family 2</fullName>
    </recommendedName>
</protein>
<dbReference type="Gene3D" id="3.90.550.10">
    <property type="entry name" value="Spore Coat Polysaccharide Biosynthesis Protein SpsA, Chain A"/>
    <property type="match status" value="1"/>
</dbReference>